<dbReference type="Pfam" id="PF12840">
    <property type="entry name" value="HTH_20"/>
    <property type="match status" value="1"/>
</dbReference>
<dbReference type="Proteomes" id="UP001518140">
    <property type="component" value="Unassembled WGS sequence"/>
</dbReference>
<name>A0ABX0E043_9ACTN</name>
<dbReference type="PROSITE" id="PS50987">
    <property type="entry name" value="HTH_ARSR_2"/>
    <property type="match status" value="1"/>
</dbReference>
<evidence type="ECO:0000313" key="5">
    <source>
        <dbReference type="EMBL" id="NGO47556.1"/>
    </source>
</evidence>
<organism evidence="5 6">
    <name type="scientific">Streptomyces ureilyticus</name>
    <dbReference type="NCBI Taxonomy" id="1775131"/>
    <lineage>
        <taxon>Bacteria</taxon>
        <taxon>Bacillati</taxon>
        <taxon>Actinomycetota</taxon>
        <taxon>Actinomycetes</taxon>
        <taxon>Kitasatosporales</taxon>
        <taxon>Streptomycetaceae</taxon>
        <taxon>Streptomyces</taxon>
    </lineage>
</organism>
<keyword evidence="2" id="KW-0238">DNA-binding</keyword>
<evidence type="ECO:0000256" key="3">
    <source>
        <dbReference type="ARBA" id="ARBA00023163"/>
    </source>
</evidence>
<keyword evidence="1" id="KW-0805">Transcription regulation</keyword>
<keyword evidence="6" id="KW-1185">Reference proteome</keyword>
<comment type="caution">
    <text evidence="5">The sequence shown here is derived from an EMBL/GenBank/DDBJ whole genome shotgun (WGS) entry which is preliminary data.</text>
</comment>
<dbReference type="PRINTS" id="PR00778">
    <property type="entry name" value="HTHARSR"/>
</dbReference>
<dbReference type="PANTHER" id="PTHR33154">
    <property type="entry name" value="TRANSCRIPTIONAL REGULATOR, ARSR FAMILY"/>
    <property type="match status" value="1"/>
</dbReference>
<proteinExistence type="predicted"/>
<dbReference type="InterPro" id="IPR036388">
    <property type="entry name" value="WH-like_DNA-bd_sf"/>
</dbReference>
<dbReference type="PANTHER" id="PTHR33154:SF33">
    <property type="entry name" value="TRANSCRIPTIONAL REPRESSOR SDPR"/>
    <property type="match status" value="1"/>
</dbReference>
<evidence type="ECO:0000313" key="6">
    <source>
        <dbReference type="Proteomes" id="UP001518140"/>
    </source>
</evidence>
<dbReference type="InterPro" id="IPR001845">
    <property type="entry name" value="HTH_ArsR_DNA-bd_dom"/>
</dbReference>
<evidence type="ECO:0000256" key="2">
    <source>
        <dbReference type="ARBA" id="ARBA00023125"/>
    </source>
</evidence>
<dbReference type="SMART" id="SM00418">
    <property type="entry name" value="HTH_ARSR"/>
    <property type="match status" value="1"/>
</dbReference>
<reference evidence="5 6" key="1">
    <citation type="submission" date="2020-02" db="EMBL/GenBank/DDBJ databases">
        <title>Whole-genome analyses of novel actinobacteria.</title>
        <authorList>
            <person name="Sahin N."/>
            <person name="Tokatli A."/>
        </authorList>
    </citation>
    <scope>NUCLEOTIDE SEQUENCE [LARGE SCALE GENOMIC DNA]</scope>
    <source>
        <strain evidence="5 6">YC419</strain>
    </source>
</reference>
<dbReference type="InterPro" id="IPR036390">
    <property type="entry name" value="WH_DNA-bd_sf"/>
</dbReference>
<dbReference type="Gene3D" id="1.10.10.10">
    <property type="entry name" value="Winged helix-like DNA-binding domain superfamily/Winged helix DNA-binding domain"/>
    <property type="match status" value="1"/>
</dbReference>
<gene>
    <name evidence="5" type="ORF">G6048_37565</name>
</gene>
<sequence>MSSTTQVPSSPAAGRDVPDGAWPWPCCPTGCRKTSVSLCLPFVETYGDGGLGLLGDPTRRAIFEILARRPSSVGELAERLPVSRPAVSQHLRVLKDGGLVVSHAEGTRRVYRLNPEGVAGLRAWLDGVWNDALTAFQKAAEAAPDDPEEEVP</sequence>
<dbReference type="NCBIfam" id="NF033788">
    <property type="entry name" value="HTH_metalloreg"/>
    <property type="match status" value="1"/>
</dbReference>
<keyword evidence="3" id="KW-0804">Transcription</keyword>
<evidence type="ECO:0000256" key="1">
    <source>
        <dbReference type="ARBA" id="ARBA00023015"/>
    </source>
</evidence>
<protein>
    <submittedName>
        <fullName evidence="5">Winged helix-turn-helix transcriptional regulator</fullName>
    </submittedName>
</protein>
<dbReference type="InterPro" id="IPR051081">
    <property type="entry name" value="HTH_MetalResp_TranReg"/>
</dbReference>
<dbReference type="InterPro" id="IPR011991">
    <property type="entry name" value="ArsR-like_HTH"/>
</dbReference>
<dbReference type="SUPFAM" id="SSF46785">
    <property type="entry name" value="Winged helix' DNA-binding domain"/>
    <property type="match status" value="1"/>
</dbReference>
<accession>A0ABX0E043</accession>
<feature type="domain" description="HTH arsR-type" evidence="4">
    <location>
        <begin position="40"/>
        <end position="133"/>
    </location>
</feature>
<dbReference type="EMBL" id="JAAKZX010000188">
    <property type="protein sequence ID" value="NGO47556.1"/>
    <property type="molecule type" value="Genomic_DNA"/>
</dbReference>
<evidence type="ECO:0000259" key="4">
    <source>
        <dbReference type="PROSITE" id="PS50987"/>
    </source>
</evidence>
<dbReference type="CDD" id="cd00090">
    <property type="entry name" value="HTH_ARSR"/>
    <property type="match status" value="1"/>
</dbReference>